<reference evidence="1 2" key="1">
    <citation type="submission" date="2013-04" db="EMBL/GenBank/DDBJ databases">
        <title>The Genome Sequence of Bacteroides massiliensis DSM 17679.</title>
        <authorList>
            <consortium name="The Broad Institute Genomics Platform"/>
            <person name="Earl A."/>
            <person name="Ward D."/>
            <person name="Feldgarden M."/>
            <person name="Gevers D."/>
            <person name="Martens E."/>
            <person name="Fenner L."/>
            <person name="Roux V."/>
            <person name="Mallet M.N."/>
            <person name="Raoult D."/>
            <person name="Walker B."/>
            <person name="Young S."/>
            <person name="Zeng Q."/>
            <person name="Gargeya S."/>
            <person name="Fitzgerald M."/>
            <person name="Haas B."/>
            <person name="Abouelleil A."/>
            <person name="Allen A.W."/>
            <person name="Alvarado L."/>
            <person name="Arachchi H.M."/>
            <person name="Berlin A.M."/>
            <person name="Chapman S.B."/>
            <person name="Gainer-Dewar J."/>
            <person name="Goldberg J."/>
            <person name="Griggs A."/>
            <person name="Gujja S."/>
            <person name="Hansen M."/>
            <person name="Howarth C."/>
            <person name="Imamovic A."/>
            <person name="Ireland A."/>
            <person name="Larimer J."/>
            <person name="McCowan C."/>
            <person name="Murphy C."/>
            <person name="Pearson M."/>
            <person name="Poon T.W."/>
            <person name="Priest M."/>
            <person name="Roberts A."/>
            <person name="Saif S."/>
            <person name="Shea T."/>
            <person name="Sisk P."/>
            <person name="Sykes S."/>
            <person name="Wortman J."/>
            <person name="Nusbaum C."/>
            <person name="Birren B."/>
        </authorList>
    </citation>
    <scope>NUCLEOTIDE SEQUENCE [LARGE SCALE GENOMIC DNA]</scope>
    <source>
        <strain evidence="2">B84634 / Timone 84634 / DSM 17679 / JCM 13223</strain>
    </source>
</reference>
<dbReference type="GO" id="GO:0005829">
    <property type="term" value="C:cytosol"/>
    <property type="evidence" value="ECO:0007669"/>
    <property type="project" value="TreeGrafter"/>
</dbReference>
<comment type="caution">
    <text evidence="1">The sequence shown here is derived from an EMBL/GenBank/DDBJ whole genome shotgun (WGS) entry which is preliminary data.</text>
</comment>
<evidence type="ECO:0000313" key="1">
    <source>
        <dbReference type="EMBL" id="EOA54101.1"/>
    </source>
</evidence>
<dbReference type="AlphaFoldDB" id="U6RED6"/>
<dbReference type="GeneID" id="60061514"/>
<dbReference type="EMBL" id="AQHY01000028">
    <property type="protein sequence ID" value="EOA54101.1"/>
    <property type="molecule type" value="Genomic_DNA"/>
</dbReference>
<protein>
    <recommendedName>
        <fullName evidence="3">YhcH/YjgK/YiaL family protein</fullName>
    </recommendedName>
</protein>
<proteinExistence type="predicted"/>
<dbReference type="InterPro" id="IPR037012">
    <property type="entry name" value="NanQ/TabA/YiaL_sf"/>
</dbReference>
<dbReference type="PANTHER" id="PTHR34986:SF1">
    <property type="entry name" value="PROTEIN YIAL"/>
    <property type="match status" value="1"/>
</dbReference>
<dbReference type="PANTHER" id="PTHR34986">
    <property type="entry name" value="EVOLVED BETA-GALACTOSIDASE SUBUNIT BETA"/>
    <property type="match status" value="1"/>
</dbReference>
<keyword evidence="2" id="KW-1185">Reference proteome</keyword>
<organism evidence="1 2">
    <name type="scientific">Phocaeicola massiliensis B84634 = Timone 84634 = DSM 17679 = JCM 13223</name>
    <dbReference type="NCBI Taxonomy" id="1121098"/>
    <lineage>
        <taxon>Bacteria</taxon>
        <taxon>Pseudomonadati</taxon>
        <taxon>Bacteroidota</taxon>
        <taxon>Bacteroidia</taxon>
        <taxon>Bacteroidales</taxon>
        <taxon>Bacteroidaceae</taxon>
        <taxon>Phocaeicola</taxon>
    </lineage>
</organism>
<dbReference type="eggNOG" id="COG2731">
    <property type="taxonomic scope" value="Bacteria"/>
</dbReference>
<evidence type="ECO:0008006" key="3">
    <source>
        <dbReference type="Google" id="ProtNLM"/>
    </source>
</evidence>
<dbReference type="HOGENOM" id="CLU_107139_2_1_10"/>
<dbReference type="NCBIfam" id="TIGR00022">
    <property type="entry name" value="YhcH/YjgK/YiaL family protein"/>
    <property type="match status" value="1"/>
</dbReference>
<dbReference type="Proteomes" id="UP000017831">
    <property type="component" value="Unassembled WGS sequence"/>
</dbReference>
<dbReference type="InterPro" id="IPR004375">
    <property type="entry name" value="NanQ/TabA/YiaL"/>
</dbReference>
<dbReference type="RefSeq" id="WP_005941779.1">
    <property type="nucleotide sequence ID" value="NZ_KB890322.1"/>
</dbReference>
<name>U6RED6_9BACT</name>
<dbReference type="OrthoDB" id="9792756at2"/>
<evidence type="ECO:0000313" key="2">
    <source>
        <dbReference type="Proteomes" id="UP000017831"/>
    </source>
</evidence>
<gene>
    <name evidence="1" type="ORF">HMPREF1534_02575</name>
</gene>
<accession>U6RED6</accession>
<sequence>MIVSRLENSSRIESLHPLFKQLFDYVKTHDLLNAPLGRIELDGDNLFINNVNPECVPADKQVLEMHRDYIDVHILLTGQETIGWKAVETLEHQAQAYQKEGDCALYSDRPTLFATLQPGEFAIVYPEDPHAPVIGEGKIRKLIGKVKL</sequence>
<dbReference type="PATRIC" id="fig|1121098.3.peg.2613"/>
<dbReference type="Gene3D" id="2.60.120.370">
    <property type="entry name" value="YhcH/YjgK/YiaL"/>
    <property type="match status" value="1"/>
</dbReference>
<dbReference type="STRING" id="1121098.HMPREF1534_02575"/>
<dbReference type="Pfam" id="PF04074">
    <property type="entry name" value="DUF386"/>
    <property type="match status" value="1"/>
</dbReference>
<dbReference type="SUPFAM" id="SSF51197">
    <property type="entry name" value="Clavaminate synthase-like"/>
    <property type="match status" value="1"/>
</dbReference>